<dbReference type="Pfam" id="PF12008">
    <property type="entry name" value="EcoR124_C"/>
    <property type="match status" value="1"/>
</dbReference>
<evidence type="ECO:0000256" key="4">
    <source>
        <dbReference type="ARBA" id="ARBA00022722"/>
    </source>
</evidence>
<dbReference type="PANTHER" id="PTHR30195">
    <property type="entry name" value="TYPE I SITE-SPECIFIC DEOXYRIBONUCLEASE PROTEIN SUBUNIT M AND R"/>
    <property type="match status" value="1"/>
</dbReference>
<dbReference type="InterPro" id="IPR007409">
    <property type="entry name" value="Restrct_endonuc_type1_HsdR_N"/>
</dbReference>
<dbReference type="CDD" id="cd22332">
    <property type="entry name" value="HsdR_N"/>
    <property type="match status" value="1"/>
</dbReference>
<dbReference type="InterPro" id="IPR014001">
    <property type="entry name" value="Helicase_ATP-bd"/>
</dbReference>
<evidence type="ECO:0000313" key="13">
    <source>
        <dbReference type="EMBL" id="SEA29670.1"/>
    </source>
</evidence>
<proteinExistence type="inferred from homology"/>
<evidence type="ECO:0000256" key="9">
    <source>
        <dbReference type="ARBA" id="ARBA00022840"/>
    </source>
</evidence>
<evidence type="ECO:0000256" key="1">
    <source>
        <dbReference type="ARBA" id="ARBA00000851"/>
    </source>
</evidence>
<dbReference type="AlphaFoldDB" id="A0A1H4A1A8"/>
<dbReference type="Gene3D" id="3.40.50.300">
    <property type="entry name" value="P-loop containing nucleotide triphosphate hydrolases"/>
    <property type="match status" value="2"/>
</dbReference>
<dbReference type="GO" id="GO:0009035">
    <property type="term" value="F:type I site-specific deoxyribonuclease activity"/>
    <property type="evidence" value="ECO:0007669"/>
    <property type="project" value="UniProtKB-EC"/>
</dbReference>
<dbReference type="SMART" id="SM00487">
    <property type="entry name" value="DEXDc"/>
    <property type="match status" value="1"/>
</dbReference>
<dbReference type="Pfam" id="PF22679">
    <property type="entry name" value="T1R_D3-like"/>
    <property type="match status" value="1"/>
</dbReference>
<comment type="function">
    <text evidence="11">Subunit R is required for both nuclease and ATPase activities, but not for modification.</text>
</comment>
<keyword evidence="14" id="KW-1185">Reference proteome</keyword>
<dbReference type="PANTHER" id="PTHR30195:SF16">
    <property type="entry name" value="TYPE I RESTRICTION ENZYME ENDONUCLEASE SUBUNIT"/>
    <property type="match status" value="1"/>
</dbReference>
<dbReference type="Gene3D" id="3.90.1570.50">
    <property type="match status" value="2"/>
</dbReference>
<dbReference type="Pfam" id="PF18766">
    <property type="entry name" value="SWI2_SNF2"/>
    <property type="match status" value="1"/>
</dbReference>
<reference evidence="14" key="1">
    <citation type="submission" date="2016-10" db="EMBL/GenBank/DDBJ databases">
        <authorList>
            <person name="Varghese N."/>
            <person name="Submissions S."/>
        </authorList>
    </citation>
    <scope>NUCLEOTIDE SEQUENCE [LARGE SCALE GENOMIC DNA]</scope>
    <source>
        <strain evidence="14">KPR-1</strain>
    </source>
</reference>
<dbReference type="GO" id="GO:0003677">
    <property type="term" value="F:DNA binding"/>
    <property type="evidence" value="ECO:0007669"/>
    <property type="project" value="UniProtKB-KW"/>
</dbReference>
<dbReference type="EMBL" id="FNQV01000007">
    <property type="protein sequence ID" value="SEA29670.1"/>
    <property type="molecule type" value="Genomic_DNA"/>
</dbReference>
<keyword evidence="4" id="KW-0540">Nuclease</keyword>
<keyword evidence="10 11" id="KW-0238">DNA-binding</keyword>
<dbReference type="InterPro" id="IPR022625">
    <property type="entry name" value="TypeI_RM_Rsu_C"/>
</dbReference>
<dbReference type="PROSITE" id="PS51192">
    <property type="entry name" value="HELICASE_ATP_BIND_1"/>
    <property type="match status" value="1"/>
</dbReference>
<dbReference type="NCBIfam" id="TIGR00348">
    <property type="entry name" value="hsdR"/>
    <property type="match status" value="1"/>
</dbReference>
<dbReference type="InterPro" id="IPR004473">
    <property type="entry name" value="Restrct_endonuc_typeI_HsdR"/>
</dbReference>
<gene>
    <name evidence="13" type="ORF">SAMN02910418_01290</name>
</gene>
<evidence type="ECO:0000256" key="7">
    <source>
        <dbReference type="ARBA" id="ARBA00022759"/>
    </source>
</evidence>
<keyword evidence="8 11" id="KW-0378">Hydrolase</keyword>
<dbReference type="GO" id="GO:0005524">
    <property type="term" value="F:ATP binding"/>
    <property type="evidence" value="ECO:0007669"/>
    <property type="project" value="UniProtKB-KW"/>
</dbReference>
<dbReference type="InterPro" id="IPR040980">
    <property type="entry name" value="SWI2_SNF2"/>
</dbReference>
<keyword evidence="6 11" id="KW-0680">Restriction system</keyword>
<evidence type="ECO:0000256" key="8">
    <source>
        <dbReference type="ARBA" id="ARBA00022801"/>
    </source>
</evidence>
<protein>
    <recommendedName>
        <fullName evidence="11">Type I restriction enzyme endonuclease subunit</fullName>
        <shortName evidence="11">R protein</shortName>
        <ecNumber evidence="11">3.1.21.3</ecNumber>
    </recommendedName>
</protein>
<feature type="domain" description="Helicase ATP-binding" evidence="12">
    <location>
        <begin position="325"/>
        <end position="470"/>
    </location>
</feature>
<dbReference type="CDD" id="cd18800">
    <property type="entry name" value="SF2_C_EcoR124I-like"/>
    <property type="match status" value="1"/>
</dbReference>
<evidence type="ECO:0000256" key="2">
    <source>
        <dbReference type="ARBA" id="ARBA00008598"/>
    </source>
</evidence>
<dbReference type="SUPFAM" id="SSF52540">
    <property type="entry name" value="P-loop containing nucleoside triphosphate hydrolases"/>
    <property type="match status" value="1"/>
</dbReference>
<dbReference type="Proteomes" id="UP000199288">
    <property type="component" value="Unassembled WGS sequence"/>
</dbReference>
<sequence>MSDAAARTYGPIAVSSESTVVAEYVHDPSQADAYQSESALEKEMIRLLQGQAYDYLPITSEADLVANLRAQLERVNRMTFSDAEWEQFFTTKIAGANDGIVEKTVRVQEDHVQILRRDDGTTKNITLVDKTNIHNNRLQVINQYEIARGEGDAVEGGAKYANRYDVTMLVNGLPMVHIELKRRGVDIREAFNQINRYQRDSFWAGSGLFEYVQLFVISNGTLTKYYSNSTRNRHLAEQKKSGGAGKGRKTSNSFEFTSWWADANNKPIAELTAFVKTFFAKHSLLNILTKYCVLTADRDLLVMRPYQIVATERILQKIQISTNYKTLGTLDAGGYVWHTTGSGKTLTSFKAAQLASKMPSVDKVLFVVDRKDLDYQTMREYDRFEKGAANSNTSTAVLKKQLEDRGVRIIITTIQKLSTFIRANKGHEVFSGHAVIIFDECHRSQFGDMHTDITRAFKKYNLFGFTGTPIFAANAGSGGNPQLRTTEQAFGDKLHTYTIVDAITDKNVLPFRIDYINTIKVGNPDDSQVSAIDRERALLDVRRIRDVVAYTLEHFDQKTKRSSSYEHGVVTNVADSVRGRRQAEALKERKRVRGFNALFATASIDAARRYYNQFQLQMEELPPDKRLKVGLIFSYGANEAEADGILDDEAFDTDALDLDSRSFLEDAIQDYNDMFGTSYDTSADRFQNYYKDLSQRMKNREIDLVIVVNMFLTGFDATTLNTLFVDKNLRAHGLIQAYSRTNRILNSVKTYGNIVAFRDLEEETNAALELFGNKDARGVVLLKPYGDYYGAYVDKVTELLTHFPIGQQIVGEQAQKDFIQLFGAILRLQNILTSFDDFDGNDPLTERQRQDYTSIYLRLRDEYTRDRDSDREVINEDVVFEIELVKQVEINVDYILMLVEKLRAEKGDGEDKEVRAEITRAVDASPTLRSKRDLVEDFVESVSLQGAVDEQWQAYIAAKRETELQELIETHKLKLEETQSFVDAAFRDGQLRTAGTEITRILPPVSRFNRESNHGDKKKRVIEALTGFFERFRGLTTGNEQSRA</sequence>
<name>A0A1H4A1A8_9ACTO</name>
<evidence type="ECO:0000256" key="3">
    <source>
        <dbReference type="ARBA" id="ARBA00011296"/>
    </source>
</evidence>
<comment type="catalytic activity">
    <reaction evidence="1 11">
        <text>Endonucleolytic cleavage of DNA to give random double-stranded fragments with terminal 5'-phosphates, ATP is simultaneously hydrolyzed.</text>
        <dbReference type="EC" id="3.1.21.3"/>
    </reaction>
</comment>
<dbReference type="GO" id="GO:0009307">
    <property type="term" value="P:DNA restriction-modification system"/>
    <property type="evidence" value="ECO:0007669"/>
    <property type="project" value="UniProtKB-KW"/>
</dbReference>
<dbReference type="RefSeq" id="WP_092563839.1">
    <property type="nucleotide sequence ID" value="NZ_FNQV01000007.1"/>
</dbReference>
<dbReference type="OrthoDB" id="9758243at2"/>
<dbReference type="InterPro" id="IPR055180">
    <property type="entry name" value="HsdR_RecA-like_helicase_dom_2"/>
</dbReference>
<evidence type="ECO:0000256" key="6">
    <source>
        <dbReference type="ARBA" id="ARBA00022747"/>
    </source>
</evidence>
<accession>A0A1H4A1A8</accession>
<evidence type="ECO:0000256" key="11">
    <source>
        <dbReference type="RuleBase" id="RU364115"/>
    </source>
</evidence>
<evidence type="ECO:0000256" key="5">
    <source>
        <dbReference type="ARBA" id="ARBA00022741"/>
    </source>
</evidence>
<dbReference type="Gene3D" id="1.20.58.2040">
    <property type="match status" value="1"/>
</dbReference>
<comment type="similarity">
    <text evidence="2 11">Belongs to the HsdR family.</text>
</comment>
<keyword evidence="9 11" id="KW-0067">ATP-binding</keyword>
<comment type="subunit">
    <text evidence="3 11">The type I restriction/modification system is composed of three polypeptides R, M and S.</text>
</comment>
<keyword evidence="7" id="KW-0255">Endonuclease</keyword>
<dbReference type="InterPro" id="IPR027417">
    <property type="entry name" value="P-loop_NTPase"/>
</dbReference>
<organism evidence="13 14">
    <name type="scientific">Bowdeniella nasicola</name>
    <dbReference type="NCBI Taxonomy" id="208480"/>
    <lineage>
        <taxon>Bacteria</taxon>
        <taxon>Bacillati</taxon>
        <taxon>Actinomycetota</taxon>
        <taxon>Actinomycetes</taxon>
        <taxon>Actinomycetales</taxon>
        <taxon>Actinomycetaceae</taxon>
        <taxon>Bowdeniella</taxon>
    </lineage>
</organism>
<evidence type="ECO:0000256" key="10">
    <source>
        <dbReference type="ARBA" id="ARBA00023125"/>
    </source>
</evidence>
<keyword evidence="5 11" id="KW-0547">Nucleotide-binding</keyword>
<evidence type="ECO:0000259" key="12">
    <source>
        <dbReference type="PROSITE" id="PS51192"/>
    </source>
</evidence>
<dbReference type="Pfam" id="PF04313">
    <property type="entry name" value="HSDR_N"/>
    <property type="match status" value="1"/>
</dbReference>
<dbReference type="CDD" id="cd18030">
    <property type="entry name" value="DEXHc_RE_I_HsdR"/>
    <property type="match status" value="1"/>
</dbReference>
<evidence type="ECO:0000313" key="14">
    <source>
        <dbReference type="Proteomes" id="UP000199288"/>
    </source>
</evidence>
<dbReference type="EC" id="3.1.21.3" evidence="11"/>
<dbReference type="InterPro" id="IPR051268">
    <property type="entry name" value="Type-I_R_enzyme_R_subunit"/>
</dbReference>